<gene>
    <name evidence="1" type="ORF">H1P_3650002</name>
</gene>
<organism evidence="1 2">
    <name type="scientific">Hyella patelloides LEGE 07179</name>
    <dbReference type="NCBI Taxonomy" id="945734"/>
    <lineage>
        <taxon>Bacteria</taxon>
        <taxon>Bacillati</taxon>
        <taxon>Cyanobacteriota</taxon>
        <taxon>Cyanophyceae</taxon>
        <taxon>Pleurocapsales</taxon>
        <taxon>Hyellaceae</taxon>
        <taxon>Hyella</taxon>
    </lineage>
</organism>
<evidence type="ECO:0000313" key="2">
    <source>
        <dbReference type="Proteomes" id="UP000320055"/>
    </source>
</evidence>
<dbReference type="Proteomes" id="UP000320055">
    <property type="component" value="Unassembled WGS sequence"/>
</dbReference>
<reference evidence="1 2" key="1">
    <citation type="submission" date="2019-01" db="EMBL/GenBank/DDBJ databases">
        <authorList>
            <person name="Brito A."/>
        </authorList>
    </citation>
    <scope>NUCLEOTIDE SEQUENCE [LARGE SCALE GENOMIC DNA]</scope>
    <source>
        <strain evidence="1">1</strain>
    </source>
</reference>
<keyword evidence="2" id="KW-1185">Reference proteome</keyword>
<proteinExistence type="predicted"/>
<accession>A0A563VWG6</accession>
<dbReference type="EMBL" id="CAACVJ010000296">
    <property type="protein sequence ID" value="VEP15735.1"/>
    <property type="molecule type" value="Genomic_DNA"/>
</dbReference>
<dbReference type="AlphaFoldDB" id="A0A563VWG6"/>
<name>A0A563VWG6_9CYAN</name>
<protein>
    <submittedName>
        <fullName evidence="1">Uncharacterized protein</fullName>
    </submittedName>
</protein>
<evidence type="ECO:0000313" key="1">
    <source>
        <dbReference type="EMBL" id="VEP15735.1"/>
    </source>
</evidence>
<sequence length="89" mass="9996">MFCFGLNTDESEELWELDNEGLKKDISDSAPSALTVSLLSFFSGSSDLAEQIKTIPNKLTDNPVINDRRNNISDNVFIKTPQVKRSLYL</sequence>